<feature type="chain" id="PRO_5030671770" evidence="2">
    <location>
        <begin position="18"/>
        <end position="148"/>
    </location>
</feature>
<evidence type="ECO:0000256" key="1">
    <source>
        <dbReference type="SAM" id="MobiDB-lite"/>
    </source>
</evidence>
<name>A0A7S3ZMI2_9STRA</name>
<accession>A0A7S3ZMI2</accession>
<feature type="signal peptide" evidence="2">
    <location>
        <begin position="1"/>
        <end position="17"/>
    </location>
</feature>
<gene>
    <name evidence="3" type="ORF">PCAL00307_LOCUS3155</name>
</gene>
<organism evidence="3">
    <name type="scientific">Pelagomonas calceolata</name>
    <dbReference type="NCBI Taxonomy" id="35677"/>
    <lineage>
        <taxon>Eukaryota</taxon>
        <taxon>Sar</taxon>
        <taxon>Stramenopiles</taxon>
        <taxon>Ochrophyta</taxon>
        <taxon>Pelagophyceae</taxon>
        <taxon>Pelagomonadales</taxon>
        <taxon>Pelagomonadaceae</taxon>
        <taxon>Pelagomonas</taxon>
    </lineage>
</organism>
<proteinExistence type="predicted"/>
<dbReference type="EMBL" id="HBIW01003835">
    <property type="protein sequence ID" value="CAE0687721.1"/>
    <property type="molecule type" value="Transcribed_RNA"/>
</dbReference>
<keyword evidence="2" id="KW-0732">Signal</keyword>
<evidence type="ECO:0000313" key="3">
    <source>
        <dbReference type="EMBL" id="CAE0687721.1"/>
    </source>
</evidence>
<dbReference type="AlphaFoldDB" id="A0A7S3ZMI2"/>
<feature type="region of interest" description="Disordered" evidence="1">
    <location>
        <begin position="129"/>
        <end position="148"/>
    </location>
</feature>
<sequence length="148" mass="15840">MRCRTLALCALSAPAAALVHHQYNSVPDGPMRTKATATTTTIAPPPAPSYMKAFLRERLGYTDDQIAETAGLLETIPPPAAVAALPERCARLARANMALTPERMARALEATDEDWHDLLMELARQQVAAQGPIAVPPPSRPADGGDEF</sequence>
<protein>
    <submittedName>
        <fullName evidence="3">Uncharacterized protein</fullName>
    </submittedName>
</protein>
<reference evidence="3" key="1">
    <citation type="submission" date="2021-01" db="EMBL/GenBank/DDBJ databases">
        <authorList>
            <person name="Corre E."/>
            <person name="Pelletier E."/>
            <person name="Niang G."/>
            <person name="Scheremetjew M."/>
            <person name="Finn R."/>
            <person name="Kale V."/>
            <person name="Holt S."/>
            <person name="Cochrane G."/>
            <person name="Meng A."/>
            <person name="Brown T."/>
            <person name="Cohen L."/>
        </authorList>
    </citation>
    <scope>NUCLEOTIDE SEQUENCE</scope>
    <source>
        <strain evidence="3">CCMP1756</strain>
    </source>
</reference>
<evidence type="ECO:0000256" key="2">
    <source>
        <dbReference type="SAM" id="SignalP"/>
    </source>
</evidence>